<dbReference type="SUPFAM" id="SSF140864">
    <property type="entry name" value="TROVE domain-like"/>
    <property type="match status" value="1"/>
</dbReference>
<organism evidence="9 10">
    <name type="scientific">Macrostomum lignano</name>
    <dbReference type="NCBI Taxonomy" id="282301"/>
    <lineage>
        <taxon>Eukaryota</taxon>
        <taxon>Metazoa</taxon>
        <taxon>Spiralia</taxon>
        <taxon>Lophotrochozoa</taxon>
        <taxon>Platyhelminthes</taxon>
        <taxon>Rhabditophora</taxon>
        <taxon>Macrostomorpha</taxon>
        <taxon>Macrostomida</taxon>
        <taxon>Macrostomidae</taxon>
        <taxon>Macrostomum</taxon>
    </lineage>
</organism>
<dbReference type="GO" id="GO:0046872">
    <property type="term" value="F:metal ion binding"/>
    <property type="evidence" value="ECO:0007669"/>
    <property type="project" value="UniProtKB-KW"/>
</dbReference>
<name>A0A267EPK1_9PLAT</name>
<dbReference type="InterPro" id="IPR036465">
    <property type="entry name" value="vWFA_dom_sf"/>
</dbReference>
<dbReference type="GO" id="GO:1990904">
    <property type="term" value="C:ribonucleoprotein complex"/>
    <property type="evidence" value="ECO:0007669"/>
    <property type="project" value="UniProtKB-KW"/>
</dbReference>
<dbReference type="SUPFAM" id="SSF53300">
    <property type="entry name" value="vWA-like"/>
    <property type="match status" value="1"/>
</dbReference>
<feature type="non-terminal residue" evidence="9">
    <location>
        <position position="1"/>
    </location>
</feature>
<proteinExistence type="inferred from homology"/>
<dbReference type="InterPro" id="IPR056800">
    <property type="entry name" value="vWA_Ro60"/>
</dbReference>
<evidence type="ECO:0000256" key="3">
    <source>
        <dbReference type="ARBA" id="ARBA00022490"/>
    </source>
</evidence>
<feature type="region of interest" description="Disordered" evidence="7">
    <location>
        <begin position="1"/>
        <end position="65"/>
    </location>
</feature>
<sequence length="600" mass="66219">VIMPRRKSKQAKRNYAAAAAASSITPSPFGMPSYPNTRWNHRHRSSSSSSNSMEVDSQQMGSIPQTQPVSVDQVENSAGGYVFQVTDIQQLKRFICIGCESGTYYASENELTVTNILALQNLIQAGQGPEAVATIRQYSVEGRTAKQDGIQIALALCAHSNDPATKRAAYACLDEVCRIPTHLFQFVDIGQKACQPAGTGWGRAQRRAVAKWYLQFADTPKRLAYMVTKYRNRGGWTHRDLLRLCHAKTDKPLLNCLLRYCVKGIEAVRDNWPSESDSANVLAYLEAIEQLHKMDNGEEFVAAGLIEKFGLVREHVPAPLLGSKQVMAALLTNMPLTAMLRSLAKYLSSGLFTDKPDLLDTVIERITNADLLHKAMIHPINVLAAWRIVDSGRGFRGGLTWQPEPRLVTALEKAFYLSFKNVKPTGKRILLALDVSGSMSSPANPIQCISCAEAAAALAMVTVRIEPANTCQVVGFCSKLVNLNISSDDTLNSALAKTSKRNFGSTDCAQPMLWALKQRRQFDLFVVLTDNETYFGRVHPHEALVKYRNRMNLPESRLAVMAMTASKFSIADPKDPGMLDLVGFDASVPEILREFALGEF</sequence>
<accession>A0A267EPK1</accession>
<dbReference type="Pfam" id="PF25045">
    <property type="entry name" value="vWA_Ro60"/>
    <property type="match status" value="1"/>
</dbReference>
<comment type="similarity">
    <text evidence="2">Belongs to the Ro 60 kDa family.</text>
</comment>
<evidence type="ECO:0000256" key="4">
    <source>
        <dbReference type="ARBA" id="ARBA00022723"/>
    </source>
</evidence>
<dbReference type="InterPro" id="IPR008858">
    <property type="entry name" value="TROVE_dom"/>
</dbReference>
<gene>
    <name evidence="9" type="ORF">BOX15_Mlig033807g1</name>
</gene>
<comment type="caution">
    <text evidence="9">The sequence shown here is derived from an EMBL/GenBank/DDBJ whole genome shotgun (WGS) entry which is preliminary data.</text>
</comment>
<keyword evidence="5" id="KW-0694">RNA-binding</keyword>
<evidence type="ECO:0000256" key="7">
    <source>
        <dbReference type="SAM" id="MobiDB-lite"/>
    </source>
</evidence>
<dbReference type="Pfam" id="PF05731">
    <property type="entry name" value="TROVE"/>
    <property type="match status" value="1"/>
</dbReference>
<keyword evidence="4" id="KW-0479">Metal-binding</keyword>
<dbReference type="GO" id="GO:0003723">
    <property type="term" value="F:RNA binding"/>
    <property type="evidence" value="ECO:0007669"/>
    <property type="project" value="UniProtKB-KW"/>
</dbReference>
<keyword evidence="10" id="KW-1185">Reference proteome</keyword>
<dbReference type="InterPro" id="IPR037214">
    <property type="entry name" value="TROVE_dom_sf"/>
</dbReference>
<feature type="domain" description="TROVE" evidence="8">
    <location>
        <begin position="74"/>
        <end position="427"/>
    </location>
</feature>
<protein>
    <recommendedName>
        <fullName evidence="8">TROVE domain-containing protein</fullName>
    </recommendedName>
</protein>
<keyword evidence="6" id="KW-0687">Ribonucleoprotein</keyword>
<evidence type="ECO:0000256" key="1">
    <source>
        <dbReference type="ARBA" id="ARBA00004496"/>
    </source>
</evidence>
<evidence type="ECO:0000313" key="9">
    <source>
        <dbReference type="EMBL" id="PAA62904.1"/>
    </source>
</evidence>
<evidence type="ECO:0000259" key="8">
    <source>
        <dbReference type="PROSITE" id="PS50988"/>
    </source>
</evidence>
<dbReference type="STRING" id="282301.A0A267EPK1"/>
<dbReference type="GO" id="GO:0005737">
    <property type="term" value="C:cytoplasm"/>
    <property type="evidence" value="ECO:0007669"/>
    <property type="project" value="UniProtKB-SubCell"/>
</dbReference>
<evidence type="ECO:0000256" key="2">
    <source>
        <dbReference type="ARBA" id="ARBA00007814"/>
    </source>
</evidence>
<dbReference type="EMBL" id="NIVC01001890">
    <property type="protein sequence ID" value="PAA62904.1"/>
    <property type="molecule type" value="Genomic_DNA"/>
</dbReference>
<dbReference type="Proteomes" id="UP000215902">
    <property type="component" value="Unassembled WGS sequence"/>
</dbReference>
<dbReference type="PROSITE" id="PS50988">
    <property type="entry name" value="TROVE"/>
    <property type="match status" value="1"/>
</dbReference>
<dbReference type="OrthoDB" id="6098064at2759"/>
<keyword evidence="3" id="KW-0963">Cytoplasm</keyword>
<dbReference type="AlphaFoldDB" id="A0A267EPK1"/>
<evidence type="ECO:0000256" key="5">
    <source>
        <dbReference type="ARBA" id="ARBA00022884"/>
    </source>
</evidence>
<comment type="subcellular location">
    <subcellularLocation>
        <location evidence="1">Cytoplasm</location>
    </subcellularLocation>
</comment>
<dbReference type="Gene3D" id="3.40.50.410">
    <property type="entry name" value="von Willebrand factor, type A domain"/>
    <property type="match status" value="2"/>
</dbReference>
<dbReference type="PANTHER" id="PTHR14202:SF0">
    <property type="entry name" value="RNA-BINDING PROTEIN RO60"/>
    <property type="match status" value="1"/>
</dbReference>
<dbReference type="InterPro" id="IPR040322">
    <property type="entry name" value="TROVE2"/>
</dbReference>
<feature type="compositionally biased region" description="Polar residues" evidence="7">
    <location>
        <begin position="53"/>
        <end position="65"/>
    </location>
</feature>
<evidence type="ECO:0000313" key="10">
    <source>
        <dbReference type="Proteomes" id="UP000215902"/>
    </source>
</evidence>
<reference evidence="9 10" key="1">
    <citation type="submission" date="2017-06" db="EMBL/GenBank/DDBJ databases">
        <title>A platform for efficient transgenesis in Macrostomum lignano, a flatworm model organism for stem cell research.</title>
        <authorList>
            <person name="Berezikov E."/>
        </authorList>
    </citation>
    <scope>NUCLEOTIDE SEQUENCE [LARGE SCALE GENOMIC DNA]</scope>
    <source>
        <strain evidence="9">DV1</strain>
        <tissue evidence="9">Whole organism</tissue>
    </source>
</reference>
<dbReference type="PANTHER" id="PTHR14202">
    <property type="entry name" value="60 KDA RIBONUCLEOPROTEIN SSA/RO"/>
    <property type="match status" value="1"/>
</dbReference>
<evidence type="ECO:0000256" key="6">
    <source>
        <dbReference type="ARBA" id="ARBA00023274"/>
    </source>
</evidence>
<feature type="compositionally biased region" description="Basic residues" evidence="7">
    <location>
        <begin position="1"/>
        <end position="12"/>
    </location>
</feature>